<feature type="domain" description="Glycosyltransferase 2-like prokaryotic type" evidence="1">
    <location>
        <begin position="3"/>
        <end position="189"/>
    </location>
</feature>
<dbReference type="Gene3D" id="3.90.550.10">
    <property type="entry name" value="Spore Coat Polysaccharide Biosynthesis Protein SpsA, Chain A"/>
    <property type="match status" value="1"/>
</dbReference>
<dbReference type="PANTHER" id="PTHR43179">
    <property type="entry name" value="RHAMNOSYLTRANSFERASE WBBL"/>
    <property type="match status" value="1"/>
</dbReference>
<dbReference type="Proteomes" id="UP000230775">
    <property type="component" value="Unassembled WGS sequence"/>
</dbReference>
<evidence type="ECO:0000313" key="3">
    <source>
        <dbReference type="Proteomes" id="UP000230775"/>
    </source>
</evidence>
<proteinExistence type="predicted"/>
<accession>A0A2H0WNV5</accession>
<dbReference type="AlphaFoldDB" id="A0A2H0WNV5"/>
<evidence type="ECO:0000259" key="1">
    <source>
        <dbReference type="Pfam" id="PF10111"/>
    </source>
</evidence>
<gene>
    <name evidence="2" type="ORF">COT64_03245</name>
</gene>
<sequence length="254" mass="29336">MMLSIIIVKYRCEEYLKKCLSSIKPDKRWEVIIVNNDKENVGLGAGWNKGASKSKGKYLFFLNPDTVVLDDALEKMLVFMEENPDIAVLGPKIYKNFKKEKQLSFCRFPDPLTSLFVFSPLKSFWPNNPLFTRYVYSENKKDNQTLAVEAVSGAAILIRKNVFKKSGGFDENIFLFFEENDLCRRIDKQGAKIVFFPKAQIIHFGGKSILGLKNPSEIFKKSRFYFFKKHYGKAVGIFIEGLIRILERVGKWDI</sequence>
<dbReference type="SUPFAM" id="SSF53448">
    <property type="entry name" value="Nucleotide-diphospho-sugar transferases"/>
    <property type="match status" value="1"/>
</dbReference>
<dbReference type="CDD" id="cd04186">
    <property type="entry name" value="GT_2_like_c"/>
    <property type="match status" value="1"/>
</dbReference>
<dbReference type="InterPro" id="IPR019290">
    <property type="entry name" value="GlycosylTrfase-like_prok"/>
</dbReference>
<dbReference type="InterPro" id="IPR029044">
    <property type="entry name" value="Nucleotide-diphossugar_trans"/>
</dbReference>
<reference evidence="3" key="1">
    <citation type="submission" date="2017-09" db="EMBL/GenBank/DDBJ databases">
        <title>Depth-based differentiation of microbial function through sediment-hosted aquifers and enrichment of novel symbionts in the deep terrestrial subsurface.</title>
        <authorList>
            <person name="Probst A.J."/>
            <person name="Ladd B."/>
            <person name="Jarett J.K."/>
            <person name="Geller-Mcgrath D.E."/>
            <person name="Sieber C.M.K."/>
            <person name="Emerson J.B."/>
            <person name="Anantharaman K."/>
            <person name="Thomas B.C."/>
            <person name="Malmstrom R."/>
            <person name="Stieglmeier M."/>
            <person name="Klingl A."/>
            <person name="Woyke T."/>
            <person name="Ryan C.M."/>
            <person name="Banfield J.F."/>
        </authorList>
    </citation>
    <scope>NUCLEOTIDE SEQUENCE [LARGE SCALE GENOMIC DNA]</scope>
</reference>
<comment type="caution">
    <text evidence="2">The sequence shown here is derived from an EMBL/GenBank/DDBJ whole genome shotgun (WGS) entry which is preliminary data.</text>
</comment>
<protein>
    <recommendedName>
        <fullName evidence="1">Glycosyltransferase 2-like prokaryotic type domain-containing protein</fullName>
    </recommendedName>
</protein>
<evidence type="ECO:0000313" key="2">
    <source>
        <dbReference type="EMBL" id="PIS14323.1"/>
    </source>
</evidence>
<name>A0A2H0WNV5_9BACT</name>
<dbReference type="EMBL" id="PEZI01000069">
    <property type="protein sequence ID" value="PIS14323.1"/>
    <property type="molecule type" value="Genomic_DNA"/>
</dbReference>
<dbReference type="Pfam" id="PF10111">
    <property type="entry name" value="Glyco_tranf_2_2"/>
    <property type="match status" value="1"/>
</dbReference>
<dbReference type="PANTHER" id="PTHR43179:SF7">
    <property type="entry name" value="RHAMNOSYLTRANSFERASE WBBL"/>
    <property type="match status" value="1"/>
</dbReference>
<organism evidence="2 3">
    <name type="scientific">Candidatus Shapirobacteria bacterium CG09_land_8_20_14_0_10_39_12</name>
    <dbReference type="NCBI Taxonomy" id="1974885"/>
    <lineage>
        <taxon>Bacteria</taxon>
        <taxon>Candidatus Shapironibacteriota</taxon>
    </lineage>
</organism>